<name>A0A7J0DJQ6_9ERIC</name>
<proteinExistence type="predicted"/>
<accession>A0A7J0DJQ6</accession>
<evidence type="ECO:0000313" key="1">
    <source>
        <dbReference type="EMBL" id="GFS36620.1"/>
    </source>
</evidence>
<protein>
    <submittedName>
        <fullName evidence="1">Uncharacterized protein</fullName>
    </submittedName>
</protein>
<keyword evidence="2" id="KW-1185">Reference proteome</keyword>
<dbReference type="AlphaFoldDB" id="A0A7J0DJQ6"/>
<sequence>MRSQRSVGRLSIRVIHSSPFRASEGSQCPLVPVFMMNRATNDSVRFSIVQRELRQCEFLREVDPSMFGENGVWYLGIGSFGLDLAMRATDPTEMMVLTGVAVTRLAITLTLKINMGLASLSFLTSQCGSFKPLDPPQKVLLLLFERASSTCYQPESMPFRPAELIST</sequence>
<dbReference type="EMBL" id="BJWL01000257">
    <property type="protein sequence ID" value="GFS36620.1"/>
    <property type="molecule type" value="Genomic_DNA"/>
</dbReference>
<evidence type="ECO:0000313" key="2">
    <source>
        <dbReference type="Proteomes" id="UP000585474"/>
    </source>
</evidence>
<comment type="caution">
    <text evidence="1">The sequence shown here is derived from an EMBL/GenBank/DDBJ whole genome shotgun (WGS) entry which is preliminary data.</text>
</comment>
<dbReference type="Proteomes" id="UP000585474">
    <property type="component" value="Unassembled WGS sequence"/>
</dbReference>
<gene>
    <name evidence="1" type="ORF">Acr_00g0047000</name>
</gene>
<organism evidence="1 2">
    <name type="scientific">Actinidia rufa</name>
    <dbReference type="NCBI Taxonomy" id="165716"/>
    <lineage>
        <taxon>Eukaryota</taxon>
        <taxon>Viridiplantae</taxon>
        <taxon>Streptophyta</taxon>
        <taxon>Embryophyta</taxon>
        <taxon>Tracheophyta</taxon>
        <taxon>Spermatophyta</taxon>
        <taxon>Magnoliopsida</taxon>
        <taxon>eudicotyledons</taxon>
        <taxon>Gunneridae</taxon>
        <taxon>Pentapetalae</taxon>
        <taxon>asterids</taxon>
        <taxon>Ericales</taxon>
        <taxon>Actinidiaceae</taxon>
        <taxon>Actinidia</taxon>
    </lineage>
</organism>
<reference evidence="2" key="1">
    <citation type="submission" date="2019-07" db="EMBL/GenBank/DDBJ databases">
        <title>De Novo Assembly of kiwifruit Actinidia rufa.</title>
        <authorList>
            <person name="Sugita-Konishi S."/>
            <person name="Sato K."/>
            <person name="Mori E."/>
            <person name="Abe Y."/>
            <person name="Kisaki G."/>
            <person name="Hamano K."/>
            <person name="Suezawa K."/>
            <person name="Otani M."/>
            <person name="Fukuda T."/>
            <person name="Manabe T."/>
            <person name="Gomi K."/>
            <person name="Tabuchi M."/>
            <person name="Akimitsu K."/>
            <person name="Kataoka I."/>
        </authorList>
    </citation>
    <scope>NUCLEOTIDE SEQUENCE [LARGE SCALE GENOMIC DNA]</scope>
    <source>
        <strain evidence="2">cv. Fuchu</strain>
    </source>
</reference>